<keyword evidence="3" id="KW-1185">Reference proteome</keyword>
<dbReference type="Proteomes" id="UP001049518">
    <property type="component" value="Plasmid pAGRA3207_1"/>
</dbReference>
<keyword evidence="1" id="KW-0812">Transmembrane</keyword>
<reference evidence="2" key="1">
    <citation type="submission" date="2020-07" db="EMBL/GenBank/DDBJ databases">
        <authorList>
            <person name="Tarantini F.S."/>
            <person name="Hong K.W."/>
            <person name="Chan K.G."/>
        </authorList>
    </citation>
    <scope>NUCLEOTIDE SEQUENCE</scope>
    <source>
        <strain evidence="2">32-07</strain>
        <plasmid evidence="2">pAGRA3207_1</plasmid>
    </source>
</reference>
<organism evidence="2 3">
    <name type="scientific">Actinomadura graeca</name>
    <dbReference type="NCBI Taxonomy" id="2750812"/>
    <lineage>
        <taxon>Bacteria</taxon>
        <taxon>Bacillati</taxon>
        <taxon>Actinomycetota</taxon>
        <taxon>Actinomycetes</taxon>
        <taxon>Streptosporangiales</taxon>
        <taxon>Thermomonosporaceae</taxon>
        <taxon>Actinomadura</taxon>
    </lineage>
</organism>
<dbReference type="EMBL" id="CP059573">
    <property type="protein sequence ID" value="QXJ27068.1"/>
    <property type="molecule type" value="Genomic_DNA"/>
</dbReference>
<evidence type="ECO:0000256" key="1">
    <source>
        <dbReference type="SAM" id="Phobius"/>
    </source>
</evidence>
<feature type="transmembrane region" description="Helical" evidence="1">
    <location>
        <begin position="181"/>
        <end position="202"/>
    </location>
</feature>
<accession>A0ABX8RDK2</accession>
<evidence type="ECO:0000313" key="2">
    <source>
        <dbReference type="EMBL" id="QXJ27068.1"/>
    </source>
</evidence>
<name>A0ABX8RDK2_9ACTN</name>
<protein>
    <submittedName>
        <fullName evidence="2">Uncharacterized protein</fullName>
    </submittedName>
</protein>
<dbReference type="RefSeq" id="WP_231336555.1">
    <property type="nucleotide sequence ID" value="NZ_CP059573.1"/>
</dbReference>
<sequence>MTGHVALYRDLNAALEGLAVAGAAADRAELLDTAGDLYARLGAGGGRAAGPRAAAASLAWSLAAAERGMSPGQVLGLDDADDLSARVPVMVASVAEAVVWERLAGRGLAGDDDVDRAEALSDLAGLAADRWGPVAARLLAVAAEAAMHRACWLVTAPTTGPAPAADLAAGPAGGVCRPRSLWVVLAVTGAAAVAGAMAVALAQVSRSSHLLIGGVTPS</sequence>
<geneLocation type="plasmid" evidence="2 3">
    <name>pAGRA3207_1</name>
</geneLocation>
<gene>
    <name evidence="2" type="ORF">AGRA3207_007867</name>
</gene>
<evidence type="ECO:0000313" key="3">
    <source>
        <dbReference type="Proteomes" id="UP001049518"/>
    </source>
</evidence>
<keyword evidence="1" id="KW-1133">Transmembrane helix</keyword>
<keyword evidence="1" id="KW-0472">Membrane</keyword>
<keyword evidence="2" id="KW-0614">Plasmid</keyword>
<proteinExistence type="predicted"/>